<dbReference type="CDD" id="cd02440">
    <property type="entry name" value="AdoMet_MTases"/>
    <property type="match status" value="1"/>
</dbReference>
<name>A0A150XLE4_9BACT</name>
<reference evidence="2 3" key="1">
    <citation type="submission" date="2016-01" db="EMBL/GenBank/DDBJ databases">
        <title>Genome sequencing of Roseivirga seohaensis SW-152.</title>
        <authorList>
            <person name="Selvaratnam C."/>
            <person name="Thevarajoo S."/>
            <person name="Goh K.M."/>
            <person name="Ee R."/>
            <person name="Chan K.-G."/>
            <person name="Chong C.S."/>
        </authorList>
    </citation>
    <scope>NUCLEOTIDE SEQUENCE [LARGE SCALE GENOMIC DNA]</scope>
    <source>
        <strain evidence="2 3">SW-152</strain>
    </source>
</reference>
<dbReference type="SUPFAM" id="SSF53335">
    <property type="entry name" value="S-adenosyl-L-methionine-dependent methyltransferases"/>
    <property type="match status" value="1"/>
</dbReference>
<accession>A0A150XLE4</accession>
<dbReference type="InterPro" id="IPR025714">
    <property type="entry name" value="Methyltranfer_dom"/>
</dbReference>
<gene>
    <name evidence="2" type="ORF">AWW67_13870</name>
</gene>
<comment type="caution">
    <text evidence="2">The sequence shown here is derived from an EMBL/GenBank/DDBJ whole genome shotgun (WGS) entry which is preliminary data.</text>
</comment>
<dbReference type="Pfam" id="PF13847">
    <property type="entry name" value="Methyltransf_31"/>
    <property type="match status" value="1"/>
</dbReference>
<dbReference type="EMBL" id="LRPB01000049">
    <property type="protein sequence ID" value="KYG79452.1"/>
    <property type="molecule type" value="Genomic_DNA"/>
</dbReference>
<dbReference type="PANTHER" id="PTHR43861:SF2">
    <property type="entry name" value="CARBOXY-S-ADENOSYL-L-METHIONINE SYNTHASE"/>
    <property type="match status" value="1"/>
</dbReference>
<protein>
    <recommendedName>
        <fullName evidence="1">Methyltransferase domain-containing protein</fullName>
    </recommendedName>
</protein>
<evidence type="ECO:0000259" key="1">
    <source>
        <dbReference type="Pfam" id="PF13847"/>
    </source>
</evidence>
<feature type="domain" description="Methyltransferase" evidence="1">
    <location>
        <begin position="68"/>
        <end position="189"/>
    </location>
</feature>
<dbReference type="STRING" id="1914963.AWW67_13870"/>
<dbReference type="AlphaFoldDB" id="A0A150XLE4"/>
<dbReference type="InterPro" id="IPR029063">
    <property type="entry name" value="SAM-dependent_MTases_sf"/>
</dbReference>
<organism evidence="2 3">
    <name type="scientific">Roseivirga seohaensis</name>
    <dbReference type="NCBI Taxonomy" id="1914963"/>
    <lineage>
        <taxon>Bacteria</taxon>
        <taxon>Pseudomonadati</taxon>
        <taxon>Bacteroidota</taxon>
        <taxon>Cytophagia</taxon>
        <taxon>Cytophagales</taxon>
        <taxon>Roseivirgaceae</taxon>
        <taxon>Roseivirga</taxon>
    </lineage>
</organism>
<evidence type="ECO:0000313" key="2">
    <source>
        <dbReference type="EMBL" id="KYG79452.1"/>
    </source>
</evidence>
<dbReference type="RefSeq" id="WP_062303622.1">
    <property type="nucleotide sequence ID" value="NZ_LRPB01000049.1"/>
</dbReference>
<evidence type="ECO:0000313" key="3">
    <source>
        <dbReference type="Proteomes" id="UP000075663"/>
    </source>
</evidence>
<dbReference type="PANTHER" id="PTHR43861">
    <property type="entry name" value="TRANS-ACONITATE 2-METHYLTRANSFERASE-RELATED"/>
    <property type="match status" value="1"/>
</dbReference>
<dbReference type="Proteomes" id="UP000075663">
    <property type="component" value="Unassembled WGS sequence"/>
</dbReference>
<sequence>MEFQQYFTYPNNFEESYNLIRKKEERILNLDEIKLLPQTDPQYIHHKEWNQRVGSTNKFLNYIRTKRKPKVLDLGCGNGWLTHKIAIEADYVTGVDINKLELEQAEQLLSEFKNVKLIYGNILDINFEDKYDIILLNASIQYFESVPLLLNRLRLNLTNQGEIHILDSPVYGSNREAMNARKRTEEYYNKNDAPHMVKFYFHHTFQSLKGVDYTVMYNPKSIVNRLLKRFIPISPFFWVCIRNKSNNDINY</sequence>
<dbReference type="Gene3D" id="3.40.50.150">
    <property type="entry name" value="Vaccinia Virus protein VP39"/>
    <property type="match status" value="1"/>
</dbReference>
<proteinExistence type="predicted"/>